<reference evidence="3" key="1">
    <citation type="journal article" date="2019" name="Plant Biotechnol. J.">
        <title>Genome sequencing of the Australian wild diploid species Gossypium australe highlights disease resistance and delayed gland morphogenesis.</title>
        <authorList>
            <person name="Cai Y."/>
            <person name="Cai X."/>
            <person name="Wang Q."/>
            <person name="Wang P."/>
            <person name="Zhang Y."/>
            <person name="Cai C."/>
            <person name="Xu Y."/>
            <person name="Wang K."/>
            <person name="Zhou Z."/>
            <person name="Wang C."/>
            <person name="Geng S."/>
            <person name="Li B."/>
            <person name="Dong Q."/>
            <person name="Hou Y."/>
            <person name="Wang H."/>
            <person name="Ai P."/>
            <person name="Liu Z."/>
            <person name="Yi F."/>
            <person name="Sun M."/>
            <person name="An G."/>
            <person name="Cheng J."/>
            <person name="Zhang Y."/>
            <person name="Shi Q."/>
            <person name="Xie Y."/>
            <person name="Shi X."/>
            <person name="Chang Y."/>
            <person name="Huang F."/>
            <person name="Chen Y."/>
            <person name="Hong S."/>
            <person name="Mi L."/>
            <person name="Sun Q."/>
            <person name="Zhang L."/>
            <person name="Zhou B."/>
            <person name="Peng R."/>
            <person name="Zhang X."/>
            <person name="Liu F."/>
        </authorList>
    </citation>
    <scope>NUCLEOTIDE SEQUENCE [LARGE SCALE GENOMIC DNA]</scope>
    <source>
        <strain evidence="3">cv. PA1801</strain>
    </source>
</reference>
<organism evidence="2 3">
    <name type="scientific">Gossypium australe</name>
    <dbReference type="NCBI Taxonomy" id="47621"/>
    <lineage>
        <taxon>Eukaryota</taxon>
        <taxon>Viridiplantae</taxon>
        <taxon>Streptophyta</taxon>
        <taxon>Embryophyta</taxon>
        <taxon>Tracheophyta</taxon>
        <taxon>Spermatophyta</taxon>
        <taxon>Magnoliopsida</taxon>
        <taxon>eudicotyledons</taxon>
        <taxon>Gunneridae</taxon>
        <taxon>Pentapetalae</taxon>
        <taxon>rosids</taxon>
        <taxon>malvids</taxon>
        <taxon>Malvales</taxon>
        <taxon>Malvaceae</taxon>
        <taxon>Malvoideae</taxon>
        <taxon>Gossypium</taxon>
    </lineage>
</organism>
<dbReference type="Gene3D" id="1.25.40.20">
    <property type="entry name" value="Ankyrin repeat-containing domain"/>
    <property type="match status" value="1"/>
</dbReference>
<dbReference type="PROSITE" id="PS50297">
    <property type="entry name" value="ANK_REP_REGION"/>
    <property type="match status" value="1"/>
</dbReference>
<evidence type="ECO:0000256" key="1">
    <source>
        <dbReference type="PROSITE-ProRule" id="PRU00023"/>
    </source>
</evidence>
<name>A0A5B6UHN6_9ROSI</name>
<proteinExistence type="predicted"/>
<dbReference type="SMART" id="SM00248">
    <property type="entry name" value="ANK"/>
    <property type="match status" value="3"/>
</dbReference>
<keyword evidence="1" id="KW-0040">ANK repeat</keyword>
<dbReference type="PANTHER" id="PTHR24128:SF60">
    <property type="entry name" value="ALPHA-LATROTOXIN-LHE1A-LIKE"/>
    <property type="match status" value="1"/>
</dbReference>
<dbReference type="AlphaFoldDB" id="A0A5B6UHN6"/>
<sequence>MRPELMRPAYHGNIEALYELIHQDRPFAQTPLHVAVAMRHTNFALEIMRLKPSLSKKLNPNGWCPFHVALLSNQTSTVYRLLETKPELVCVKGREGFTSLLVENDNLNLLCEFLAVNPLSITDTTNRGQTALHIAVNKGNTRALNVLLSFLRRSLYREALYWEEKVLNWKDKNGDSVLL</sequence>
<evidence type="ECO:0000313" key="3">
    <source>
        <dbReference type="Proteomes" id="UP000325315"/>
    </source>
</evidence>
<dbReference type="EMBL" id="SMMG02000011">
    <property type="protein sequence ID" value="KAA3457620.1"/>
    <property type="molecule type" value="Genomic_DNA"/>
</dbReference>
<keyword evidence="3" id="KW-1185">Reference proteome</keyword>
<protein>
    <submittedName>
        <fullName evidence="2">Ankyrin repeat-containing protein</fullName>
    </submittedName>
</protein>
<comment type="caution">
    <text evidence="2">The sequence shown here is derived from an EMBL/GenBank/DDBJ whole genome shotgun (WGS) entry which is preliminary data.</text>
</comment>
<dbReference type="InterPro" id="IPR002110">
    <property type="entry name" value="Ankyrin_rpt"/>
</dbReference>
<dbReference type="InterPro" id="IPR036770">
    <property type="entry name" value="Ankyrin_rpt-contain_sf"/>
</dbReference>
<dbReference type="Pfam" id="PF00023">
    <property type="entry name" value="Ank"/>
    <property type="match status" value="1"/>
</dbReference>
<dbReference type="Pfam" id="PF12796">
    <property type="entry name" value="Ank_2"/>
    <property type="match status" value="1"/>
</dbReference>
<dbReference type="PANTHER" id="PTHR24128">
    <property type="entry name" value="HOMEOBOX PROTEIN WARIAI"/>
    <property type="match status" value="1"/>
</dbReference>
<dbReference type="SUPFAM" id="SSF48403">
    <property type="entry name" value="Ankyrin repeat"/>
    <property type="match status" value="1"/>
</dbReference>
<accession>A0A5B6UHN6</accession>
<feature type="repeat" description="ANK" evidence="1">
    <location>
        <begin position="127"/>
        <end position="149"/>
    </location>
</feature>
<dbReference type="PROSITE" id="PS50088">
    <property type="entry name" value="ANK_REPEAT"/>
    <property type="match status" value="1"/>
</dbReference>
<dbReference type="Proteomes" id="UP000325315">
    <property type="component" value="Unassembled WGS sequence"/>
</dbReference>
<dbReference type="OrthoDB" id="674805at2759"/>
<gene>
    <name evidence="2" type="ORF">EPI10_004272</name>
</gene>
<evidence type="ECO:0000313" key="2">
    <source>
        <dbReference type="EMBL" id="KAA3457620.1"/>
    </source>
</evidence>